<evidence type="ECO:0000256" key="5">
    <source>
        <dbReference type="ARBA" id="ARBA00023136"/>
    </source>
</evidence>
<reference evidence="9" key="1">
    <citation type="journal article" date="2019" name="Int. J. Syst. Evol. Microbiol.">
        <title>The Global Catalogue of Microorganisms (GCM) 10K type strain sequencing project: providing services to taxonomists for standard genome sequencing and annotation.</title>
        <authorList>
            <consortium name="The Broad Institute Genomics Platform"/>
            <consortium name="The Broad Institute Genome Sequencing Center for Infectious Disease"/>
            <person name="Wu L."/>
            <person name="Ma J."/>
        </authorList>
    </citation>
    <scope>NUCLEOTIDE SEQUENCE [LARGE SCALE GENOMIC DNA]</scope>
    <source>
        <strain evidence="9">CGMCC 1.16275</strain>
    </source>
</reference>
<dbReference type="Proteomes" id="UP001596456">
    <property type="component" value="Unassembled WGS sequence"/>
</dbReference>
<keyword evidence="3" id="KW-0812">Transmembrane</keyword>
<keyword evidence="9" id="KW-1185">Reference proteome</keyword>
<name>A0ABW2KR19_9PROT</name>
<comment type="caution">
    <text evidence="8">The sequence shown here is derived from an EMBL/GenBank/DDBJ whole genome shotgun (WGS) entry which is preliminary data.</text>
</comment>
<dbReference type="RefSeq" id="WP_377356848.1">
    <property type="nucleotide sequence ID" value="NZ_JBHTCM010000005.1"/>
</dbReference>
<evidence type="ECO:0000256" key="3">
    <source>
        <dbReference type="ARBA" id="ARBA00022692"/>
    </source>
</evidence>
<comment type="subcellular location">
    <subcellularLocation>
        <location evidence="1">Cell membrane</location>
        <topology evidence="1">Multi-pass membrane protein</topology>
    </subcellularLocation>
</comment>
<dbReference type="PANTHER" id="PTHR14939:SF5">
    <property type="entry name" value="F-BOX ONLY PROTEIN 22"/>
    <property type="match status" value="1"/>
</dbReference>
<gene>
    <name evidence="8" type="ORF">ACFQPS_04655</name>
</gene>
<keyword evidence="4" id="KW-1133">Transmembrane helix</keyword>
<evidence type="ECO:0000256" key="1">
    <source>
        <dbReference type="ARBA" id="ARBA00004651"/>
    </source>
</evidence>
<proteinExistence type="predicted"/>
<evidence type="ECO:0000259" key="7">
    <source>
        <dbReference type="SMART" id="SM01204"/>
    </source>
</evidence>
<dbReference type="InterPro" id="IPR019494">
    <property type="entry name" value="FIST_C"/>
</dbReference>
<evidence type="ECO:0000256" key="4">
    <source>
        <dbReference type="ARBA" id="ARBA00022989"/>
    </source>
</evidence>
<keyword evidence="2" id="KW-1003">Cell membrane</keyword>
<dbReference type="PIRSF" id="PIRSF018953">
    <property type="entry name" value="UCP018953"/>
    <property type="match status" value="1"/>
</dbReference>
<evidence type="ECO:0000259" key="6">
    <source>
        <dbReference type="SMART" id="SM00897"/>
    </source>
</evidence>
<dbReference type="SMART" id="SM01204">
    <property type="entry name" value="FIST_C"/>
    <property type="match status" value="1"/>
</dbReference>
<dbReference type="Pfam" id="PF10442">
    <property type="entry name" value="FIST_C"/>
    <property type="match status" value="1"/>
</dbReference>
<dbReference type="SMART" id="SM00897">
    <property type="entry name" value="FIST"/>
    <property type="match status" value="1"/>
</dbReference>
<accession>A0ABW2KR19</accession>
<evidence type="ECO:0000313" key="9">
    <source>
        <dbReference type="Proteomes" id="UP001596456"/>
    </source>
</evidence>
<dbReference type="InterPro" id="IPR013702">
    <property type="entry name" value="FIST_domain_N"/>
</dbReference>
<evidence type="ECO:0000313" key="8">
    <source>
        <dbReference type="EMBL" id="MFC7332442.1"/>
    </source>
</evidence>
<feature type="domain" description="FIST" evidence="6">
    <location>
        <begin position="41"/>
        <end position="226"/>
    </location>
</feature>
<organism evidence="8 9">
    <name type="scientific">Rhodocista pekingensis</name>
    <dbReference type="NCBI Taxonomy" id="201185"/>
    <lineage>
        <taxon>Bacteria</taxon>
        <taxon>Pseudomonadati</taxon>
        <taxon>Pseudomonadota</taxon>
        <taxon>Alphaproteobacteria</taxon>
        <taxon>Rhodospirillales</taxon>
        <taxon>Azospirillaceae</taxon>
        <taxon>Rhodocista</taxon>
    </lineage>
</organism>
<protein>
    <submittedName>
        <fullName evidence="8">FIST N-terminal domain-containing protein</fullName>
    </submittedName>
</protein>
<sequence length="381" mass="39626">MSVTDLAGSTDTGFASALAVGADWSDAAKNCLAALPSAPGANLGFVYVTDALADQLSSIVTLFRGVTGVDQWVGSVGMGIVGRGAEVFDRPAIAVLLTTLPVDAFRLFPAVSDGTAPLEEAAGTWLATRQPLLGLVHADPRTPRLPELITAVARRAGGFLVGGLCASRGEQAVLAGRVAQGGLSGVLFSDRVALATGLTQGCSPIGPTRTVTDAEASIIKEIDGRPALEALRHDVGELLANDLERVAGYVFAGLPIAGSDTGDYLVRNLLGIDPQRGWIAVGEPVARGRPLLFCRRDRAAAEADLKRMLGQMKRRLGGGTPKGGVYISCIARGPGLFGDPDHELRAIAEHLGDFPLAGFYAGGEISHDRLYSYTGVLTLFL</sequence>
<feature type="domain" description="FIST C-domain" evidence="7">
    <location>
        <begin position="227"/>
        <end position="368"/>
    </location>
</feature>
<evidence type="ECO:0000256" key="2">
    <source>
        <dbReference type="ARBA" id="ARBA00022475"/>
    </source>
</evidence>
<dbReference type="InterPro" id="IPR016741">
    <property type="entry name" value="UCP018953"/>
</dbReference>
<keyword evidence="5" id="KW-0472">Membrane</keyword>
<dbReference type="PANTHER" id="PTHR14939">
    <property type="entry name" value="F-BOX ONLY PROTEIN 22"/>
    <property type="match status" value="1"/>
</dbReference>
<dbReference type="Pfam" id="PF08495">
    <property type="entry name" value="FIST"/>
    <property type="match status" value="1"/>
</dbReference>
<dbReference type="EMBL" id="JBHTCM010000005">
    <property type="protein sequence ID" value="MFC7332442.1"/>
    <property type="molecule type" value="Genomic_DNA"/>
</dbReference>